<keyword evidence="1" id="KW-0175">Coiled coil</keyword>
<dbReference type="EMBL" id="BMNQ01000104">
    <property type="protein sequence ID" value="GGK09368.1"/>
    <property type="molecule type" value="Genomic_DNA"/>
</dbReference>
<evidence type="ECO:0008006" key="4">
    <source>
        <dbReference type="Google" id="ProtNLM"/>
    </source>
</evidence>
<name>A0A917Q2T3_9BACI</name>
<dbReference type="AlphaFoldDB" id="A0A917Q2T3"/>
<protein>
    <recommendedName>
        <fullName evidence="4">Helix-turn-helix domain-containing protein</fullName>
    </recommendedName>
</protein>
<reference evidence="2" key="1">
    <citation type="journal article" date="2014" name="Int. J. Syst. Evol. Microbiol.">
        <title>Complete genome sequence of Corynebacterium casei LMG S-19264T (=DSM 44701T), isolated from a smear-ripened cheese.</title>
        <authorList>
            <consortium name="US DOE Joint Genome Institute (JGI-PGF)"/>
            <person name="Walter F."/>
            <person name="Albersmeier A."/>
            <person name="Kalinowski J."/>
            <person name="Ruckert C."/>
        </authorList>
    </citation>
    <scope>NUCLEOTIDE SEQUENCE</scope>
    <source>
        <strain evidence="2">JCM 12580</strain>
    </source>
</reference>
<gene>
    <name evidence="2" type="ORF">GCM10007063_34800</name>
</gene>
<evidence type="ECO:0000256" key="1">
    <source>
        <dbReference type="SAM" id="Coils"/>
    </source>
</evidence>
<keyword evidence="3" id="KW-1185">Reference proteome</keyword>
<accession>A0A917Q2T3</accession>
<comment type="caution">
    <text evidence="2">The sequence shown here is derived from an EMBL/GenBank/DDBJ whole genome shotgun (WGS) entry which is preliminary data.</text>
</comment>
<proteinExistence type="predicted"/>
<evidence type="ECO:0000313" key="2">
    <source>
        <dbReference type="EMBL" id="GGK09368.1"/>
    </source>
</evidence>
<organism evidence="2 3">
    <name type="scientific">Lentibacillus kapialis</name>
    <dbReference type="NCBI Taxonomy" id="340214"/>
    <lineage>
        <taxon>Bacteria</taxon>
        <taxon>Bacillati</taxon>
        <taxon>Bacillota</taxon>
        <taxon>Bacilli</taxon>
        <taxon>Bacillales</taxon>
        <taxon>Bacillaceae</taxon>
        <taxon>Lentibacillus</taxon>
    </lineage>
</organism>
<sequence>MCILFLSIYKIEKGEYDMIDYMTISETAQLLHSYEIECDESDVRQWITEGKIKASKDGNNYLVDEPDVLDFLEDLSKVGSAYEKGIDDQTKIARLEKEIKELHKEVEQLECEKLNLELKLGILPF</sequence>
<dbReference type="Proteomes" id="UP000658382">
    <property type="component" value="Unassembled WGS sequence"/>
</dbReference>
<evidence type="ECO:0000313" key="3">
    <source>
        <dbReference type="Proteomes" id="UP000658382"/>
    </source>
</evidence>
<feature type="coiled-coil region" evidence="1">
    <location>
        <begin position="92"/>
        <end position="119"/>
    </location>
</feature>
<reference evidence="2" key="2">
    <citation type="submission" date="2020-09" db="EMBL/GenBank/DDBJ databases">
        <authorList>
            <person name="Sun Q."/>
            <person name="Ohkuma M."/>
        </authorList>
    </citation>
    <scope>NUCLEOTIDE SEQUENCE</scope>
    <source>
        <strain evidence="2">JCM 12580</strain>
    </source>
</reference>